<dbReference type="EMBL" id="KY951963">
    <property type="protein sequence ID" value="ASD51638.1"/>
    <property type="molecule type" value="Genomic_DNA"/>
</dbReference>
<protein>
    <submittedName>
        <fullName evidence="1">Uncharacterized protein</fullName>
    </submittedName>
</protein>
<evidence type="ECO:0000313" key="2">
    <source>
        <dbReference type="Proteomes" id="UP000222640"/>
    </source>
</evidence>
<name>A0A218M4S5_9CAUD</name>
<organism evidence="1 2">
    <name type="scientific">Flavobacterium phage FCV-3</name>
    <dbReference type="NCBI Taxonomy" id="1983586"/>
    <lineage>
        <taxon>Viruses</taxon>
        <taxon>Duplodnaviria</taxon>
        <taxon>Heunggongvirae</taxon>
        <taxon>Uroviricota</taxon>
        <taxon>Caudoviricetes</taxon>
        <taxon>Ficleduovirus</taxon>
        <taxon>Ficleduovirus FCV1</taxon>
    </lineage>
</organism>
<proteinExistence type="predicted"/>
<sequence length="56" mass="6607">MSKLSEKIENKVTLQMIMDSAKERSLKLPEKYDSFSYELGFNQAYHFILSELMKSK</sequence>
<accession>A0A218M4S5</accession>
<dbReference type="Proteomes" id="UP000222640">
    <property type="component" value="Segment"/>
</dbReference>
<evidence type="ECO:0000313" key="1">
    <source>
        <dbReference type="EMBL" id="ASD51638.1"/>
    </source>
</evidence>
<reference evidence="1 2" key="1">
    <citation type="submission" date="2017-04" db="EMBL/GenBank/DDBJ databases">
        <title>Long-term genomic coevolution of host-parasite interaction in the natural environment.</title>
        <authorList>
            <person name="Laanto E."/>
            <person name="Hoikkala V."/>
            <person name="Ravantti J."/>
            <person name="Sundberg L.-R."/>
        </authorList>
    </citation>
    <scope>NUCLEOTIDE SEQUENCE [LARGE SCALE GENOMIC DNA]</scope>
</reference>